<name>A0AAV8P922_ENSVE</name>
<sequence>MLQLEFLSSIVQEIPQATFLRLNHIPNPTVMDMGDGLYWSEWANFNQLLLYWNGRNTFNSFICILVWTHSFDYINLYSNQGYLGSTMNVAVLGMVVEATVVEPLIIKLLMRVK</sequence>
<keyword evidence="2" id="KW-1185">Reference proteome</keyword>
<dbReference type="Proteomes" id="UP001222027">
    <property type="component" value="Unassembled WGS sequence"/>
</dbReference>
<reference evidence="1 2" key="1">
    <citation type="submission" date="2022-12" db="EMBL/GenBank/DDBJ databases">
        <title>Chromosome-scale assembly of the Ensete ventricosum genome.</title>
        <authorList>
            <person name="Dussert Y."/>
            <person name="Stocks J."/>
            <person name="Wendawek A."/>
            <person name="Woldeyes F."/>
            <person name="Nichols R.A."/>
            <person name="Borrell J.S."/>
        </authorList>
    </citation>
    <scope>NUCLEOTIDE SEQUENCE [LARGE SCALE GENOMIC DNA]</scope>
    <source>
        <strain evidence="2">cv. Maze</strain>
        <tissue evidence="1">Seeds</tissue>
    </source>
</reference>
<evidence type="ECO:0000313" key="2">
    <source>
        <dbReference type="Proteomes" id="UP001222027"/>
    </source>
</evidence>
<protein>
    <submittedName>
        <fullName evidence="1">Uncharacterized protein</fullName>
    </submittedName>
</protein>
<proteinExistence type="predicted"/>
<dbReference type="AlphaFoldDB" id="A0AAV8P922"/>
<dbReference type="EMBL" id="JAQQAF010000006">
    <property type="protein sequence ID" value="KAJ8475941.1"/>
    <property type="molecule type" value="Genomic_DNA"/>
</dbReference>
<evidence type="ECO:0000313" key="1">
    <source>
        <dbReference type="EMBL" id="KAJ8475941.1"/>
    </source>
</evidence>
<comment type="caution">
    <text evidence="1">The sequence shown here is derived from an EMBL/GenBank/DDBJ whole genome shotgun (WGS) entry which is preliminary data.</text>
</comment>
<accession>A0AAV8P922</accession>
<organism evidence="1 2">
    <name type="scientific">Ensete ventricosum</name>
    <name type="common">Abyssinian banana</name>
    <name type="synonym">Musa ensete</name>
    <dbReference type="NCBI Taxonomy" id="4639"/>
    <lineage>
        <taxon>Eukaryota</taxon>
        <taxon>Viridiplantae</taxon>
        <taxon>Streptophyta</taxon>
        <taxon>Embryophyta</taxon>
        <taxon>Tracheophyta</taxon>
        <taxon>Spermatophyta</taxon>
        <taxon>Magnoliopsida</taxon>
        <taxon>Liliopsida</taxon>
        <taxon>Zingiberales</taxon>
        <taxon>Musaceae</taxon>
        <taxon>Ensete</taxon>
    </lineage>
</organism>
<gene>
    <name evidence="1" type="ORF">OPV22_019668</name>
</gene>